<evidence type="ECO:0000256" key="2">
    <source>
        <dbReference type="ARBA" id="ARBA00012438"/>
    </source>
</evidence>
<comment type="caution">
    <text evidence="10">The sequence shown here is derived from an EMBL/GenBank/DDBJ whole genome shotgun (WGS) entry which is preliminary data.</text>
</comment>
<keyword evidence="6" id="KW-0175">Coiled coil</keyword>
<evidence type="ECO:0000256" key="7">
    <source>
        <dbReference type="SAM" id="Phobius"/>
    </source>
</evidence>
<dbReference type="SUPFAM" id="SSF47384">
    <property type="entry name" value="Homodimeric domain of signal transducing histidine kinase"/>
    <property type="match status" value="1"/>
</dbReference>
<dbReference type="Gene3D" id="3.30.565.10">
    <property type="entry name" value="Histidine kinase-like ATPase, C-terminal domain"/>
    <property type="match status" value="1"/>
</dbReference>
<dbReference type="Pfam" id="PF02518">
    <property type="entry name" value="HATPase_c"/>
    <property type="match status" value="1"/>
</dbReference>
<keyword evidence="11" id="KW-1185">Reference proteome</keyword>
<feature type="transmembrane region" description="Helical" evidence="7">
    <location>
        <begin position="12"/>
        <end position="35"/>
    </location>
</feature>
<dbReference type="RefSeq" id="WP_379860771.1">
    <property type="nucleotide sequence ID" value="NZ_JBHMFC010000022.1"/>
</dbReference>
<evidence type="ECO:0000259" key="8">
    <source>
        <dbReference type="PROSITE" id="PS50109"/>
    </source>
</evidence>
<dbReference type="InterPro" id="IPR036097">
    <property type="entry name" value="HisK_dim/P_sf"/>
</dbReference>
<dbReference type="SMART" id="SM00388">
    <property type="entry name" value="HisKA"/>
    <property type="match status" value="1"/>
</dbReference>
<dbReference type="PROSITE" id="PS50109">
    <property type="entry name" value="HIS_KIN"/>
    <property type="match status" value="1"/>
</dbReference>
<dbReference type="InterPro" id="IPR011006">
    <property type="entry name" value="CheY-like_superfamily"/>
</dbReference>
<reference evidence="10 11" key="1">
    <citation type="submission" date="2024-09" db="EMBL/GenBank/DDBJ databases">
        <authorList>
            <person name="Sun Q."/>
            <person name="Mori K."/>
        </authorList>
    </citation>
    <scope>NUCLEOTIDE SEQUENCE [LARGE SCALE GENOMIC DNA]</scope>
    <source>
        <strain evidence="10 11">CECT 8622</strain>
    </source>
</reference>
<dbReference type="InterPro" id="IPR005467">
    <property type="entry name" value="His_kinase_dom"/>
</dbReference>
<dbReference type="Gene3D" id="3.40.50.2300">
    <property type="match status" value="1"/>
</dbReference>
<keyword evidence="3 5" id="KW-0597">Phosphoprotein</keyword>
<dbReference type="Gene3D" id="1.10.287.130">
    <property type="match status" value="1"/>
</dbReference>
<dbReference type="Pfam" id="PF00512">
    <property type="entry name" value="HisKA"/>
    <property type="match status" value="1"/>
</dbReference>
<evidence type="ECO:0000256" key="3">
    <source>
        <dbReference type="ARBA" id="ARBA00022553"/>
    </source>
</evidence>
<dbReference type="PRINTS" id="PR00344">
    <property type="entry name" value="BCTRLSENSOR"/>
</dbReference>
<evidence type="ECO:0000313" key="11">
    <source>
        <dbReference type="Proteomes" id="UP001589585"/>
    </source>
</evidence>
<dbReference type="EMBL" id="JBHMFC010000022">
    <property type="protein sequence ID" value="MFB9056582.1"/>
    <property type="molecule type" value="Genomic_DNA"/>
</dbReference>
<dbReference type="InterPro" id="IPR001789">
    <property type="entry name" value="Sig_transdc_resp-reg_receiver"/>
</dbReference>
<evidence type="ECO:0000259" key="9">
    <source>
        <dbReference type="PROSITE" id="PS50110"/>
    </source>
</evidence>
<dbReference type="SMART" id="SM00387">
    <property type="entry name" value="HATPase_c"/>
    <property type="match status" value="1"/>
</dbReference>
<keyword evidence="7" id="KW-0812">Transmembrane</keyword>
<evidence type="ECO:0000256" key="5">
    <source>
        <dbReference type="PROSITE-ProRule" id="PRU00169"/>
    </source>
</evidence>
<dbReference type="InterPro" id="IPR004358">
    <property type="entry name" value="Sig_transdc_His_kin-like_C"/>
</dbReference>
<feature type="modified residue" description="4-aspartylphosphate" evidence="5">
    <location>
        <position position="406"/>
    </location>
</feature>
<comment type="catalytic activity">
    <reaction evidence="1">
        <text>ATP + protein L-histidine = ADP + protein N-phospho-L-histidine.</text>
        <dbReference type="EC" id="2.7.13.3"/>
    </reaction>
</comment>
<dbReference type="CDD" id="cd17546">
    <property type="entry name" value="REC_hyHK_CKI1_RcsC-like"/>
    <property type="match status" value="1"/>
</dbReference>
<keyword evidence="4" id="KW-0902">Two-component regulatory system</keyword>
<dbReference type="CDD" id="cd00082">
    <property type="entry name" value="HisKA"/>
    <property type="match status" value="1"/>
</dbReference>
<evidence type="ECO:0000256" key="1">
    <source>
        <dbReference type="ARBA" id="ARBA00000085"/>
    </source>
</evidence>
<evidence type="ECO:0000313" key="10">
    <source>
        <dbReference type="EMBL" id="MFB9056582.1"/>
    </source>
</evidence>
<gene>
    <name evidence="10" type="ORF">ACFFU9_07460</name>
</gene>
<keyword evidence="7" id="KW-0472">Membrane</keyword>
<name>A0ABV5FAV1_9FLAO</name>
<dbReference type="Proteomes" id="UP001589585">
    <property type="component" value="Unassembled WGS sequence"/>
</dbReference>
<protein>
    <recommendedName>
        <fullName evidence="2">histidine kinase</fullName>
        <ecNumber evidence="2">2.7.13.3</ecNumber>
    </recommendedName>
</protein>
<keyword evidence="7" id="KW-1133">Transmembrane helix</keyword>
<accession>A0ABV5FAV1</accession>
<dbReference type="PANTHER" id="PTHR45339">
    <property type="entry name" value="HYBRID SIGNAL TRANSDUCTION HISTIDINE KINASE J"/>
    <property type="match status" value="1"/>
</dbReference>
<evidence type="ECO:0000256" key="6">
    <source>
        <dbReference type="SAM" id="Coils"/>
    </source>
</evidence>
<dbReference type="EC" id="2.7.13.3" evidence="2"/>
<dbReference type="PROSITE" id="PS50110">
    <property type="entry name" value="RESPONSE_REGULATORY"/>
    <property type="match status" value="1"/>
</dbReference>
<dbReference type="InterPro" id="IPR036890">
    <property type="entry name" value="HATPase_C_sf"/>
</dbReference>
<feature type="coiled-coil region" evidence="6">
    <location>
        <begin position="69"/>
        <end position="104"/>
    </location>
</feature>
<dbReference type="PANTHER" id="PTHR45339:SF1">
    <property type="entry name" value="HYBRID SIGNAL TRANSDUCTION HISTIDINE KINASE J"/>
    <property type="match status" value="1"/>
</dbReference>
<evidence type="ECO:0000256" key="4">
    <source>
        <dbReference type="ARBA" id="ARBA00023012"/>
    </source>
</evidence>
<dbReference type="Pfam" id="PF00072">
    <property type="entry name" value="Response_reg"/>
    <property type="match status" value="1"/>
</dbReference>
<dbReference type="SUPFAM" id="SSF52172">
    <property type="entry name" value="CheY-like"/>
    <property type="match status" value="1"/>
</dbReference>
<feature type="transmembrane region" description="Helical" evidence="7">
    <location>
        <begin position="47"/>
        <end position="69"/>
    </location>
</feature>
<dbReference type="InterPro" id="IPR003661">
    <property type="entry name" value="HisK_dim/P_dom"/>
</dbReference>
<feature type="domain" description="Histidine kinase" evidence="8">
    <location>
        <begin position="110"/>
        <end position="333"/>
    </location>
</feature>
<dbReference type="InterPro" id="IPR003594">
    <property type="entry name" value="HATPase_dom"/>
</dbReference>
<proteinExistence type="predicted"/>
<feature type="domain" description="Response regulatory" evidence="9">
    <location>
        <begin position="357"/>
        <end position="475"/>
    </location>
</feature>
<organism evidence="10 11">
    <name type="scientific">Mariniflexile ostreae</name>
    <dbReference type="NCBI Taxonomy" id="1520892"/>
    <lineage>
        <taxon>Bacteria</taxon>
        <taxon>Pseudomonadati</taxon>
        <taxon>Bacteroidota</taxon>
        <taxon>Flavobacteriia</taxon>
        <taxon>Flavobacteriales</taxon>
        <taxon>Flavobacteriaceae</taxon>
        <taxon>Mariniflexile</taxon>
    </lineage>
</organism>
<dbReference type="SUPFAM" id="SSF55874">
    <property type="entry name" value="ATPase domain of HSP90 chaperone/DNA topoisomerase II/histidine kinase"/>
    <property type="match status" value="1"/>
</dbReference>
<sequence>MSPQQSIKSFKIRLILSFCTIIFMVSGLFIGFIYLDKMGDATYLSSAYINVSLFFLILIALFILINFLANRLVKDLRALNLKIKNEVKELEISLEKSNEDAENKTVYLANMSHEIRTPLTAVIGMINMLKESELDVDQRVQLEIAEYSSEHLMQLVNLIIENAKVNDGRVALNLAAMDLASDLTKLFKVFEYQAWDKRLEFEYKFIPNEDYKYLLLGDITRIQQVLINLINNAIKFTNNGKISVIVDQTVAHDEDQIVTFYVKDTGVGMRNNEVNKIFDAFNFGKSFTTQDYRGAGIGLGIANQLVKMMGGELKIESKENEGSIFYFSLQLKKTLNLKLEQPEPKHLSLNKYDKTFDVLVAEDNQMNQKVIKYLLEQQGADCTFAKNGLEAVRLFDVLDFDMVFMDIYMPEMTGYEAAKLIKQSKKYAEKNVPIIAVSASAFEEDIANAKQVGIDDFLAKPIEVEKLKALLLKYASKESLD</sequence>
<dbReference type="SMART" id="SM00448">
    <property type="entry name" value="REC"/>
    <property type="match status" value="1"/>
</dbReference>